<evidence type="ECO:0000256" key="14">
    <source>
        <dbReference type="PIRSR" id="PIRSR000382-3"/>
    </source>
</evidence>
<dbReference type="EC" id="2.1.1.14" evidence="11"/>
<feature type="binding site" evidence="11">
    <location>
        <begin position="20"/>
        <end position="23"/>
    </location>
    <ligand>
        <name>5-methyltetrahydropteroyltri-L-glutamate</name>
        <dbReference type="ChEBI" id="CHEBI:58207"/>
    </ligand>
</feature>
<dbReference type="InterPro" id="IPR002629">
    <property type="entry name" value="Met_Synth_C/arc"/>
</dbReference>
<feature type="binding site" evidence="11 12">
    <location>
        <position position="624"/>
    </location>
    <ligand>
        <name>L-homocysteine</name>
        <dbReference type="ChEBI" id="CHEBI:58199"/>
    </ligand>
</feature>
<dbReference type="FunFam" id="3.20.20.210:FF:000003">
    <property type="entry name" value="5-methyltetrahydropteroyltriglutamate--homocysteine methyltransferase"/>
    <property type="match status" value="1"/>
</dbReference>
<evidence type="ECO:0000313" key="19">
    <source>
        <dbReference type="Proteomes" id="UP000602745"/>
    </source>
</evidence>
<dbReference type="GO" id="GO:0003871">
    <property type="term" value="F:5-methyltetrahydropteroyltriglutamate-homocysteine S-methyltransferase activity"/>
    <property type="evidence" value="ECO:0007669"/>
    <property type="project" value="UniProtKB-UniRule"/>
</dbReference>
<evidence type="ECO:0000256" key="3">
    <source>
        <dbReference type="ARBA" id="ARBA00009553"/>
    </source>
</evidence>
<feature type="binding site" evidence="11">
    <location>
        <position position="668"/>
    </location>
    <ligand>
        <name>Zn(2+)</name>
        <dbReference type="ChEBI" id="CHEBI:29105"/>
        <note>catalytic</note>
    </ligand>
</feature>
<comment type="cofactor">
    <cofactor evidence="13">
        <name>Zn(2+)</name>
        <dbReference type="ChEBI" id="CHEBI:29105"/>
    </cofactor>
    <text evidence="13">Binds 2 Zn(2+) ions per subunit.</text>
</comment>
<name>A0A8J2YH21_9RHOB</name>
<keyword evidence="5 11" id="KW-0028">Amino-acid biosynthesis</keyword>
<feature type="binding site" evidence="11 12">
    <location>
        <position position="624"/>
    </location>
    <ligand>
        <name>L-methionine</name>
        <dbReference type="ChEBI" id="CHEBI:57844"/>
    </ligand>
</feature>
<evidence type="ECO:0000256" key="10">
    <source>
        <dbReference type="ARBA" id="ARBA00023167"/>
    </source>
</evidence>
<dbReference type="FunFam" id="3.20.20.210:FF:000002">
    <property type="entry name" value="5-methyltetrahydropteroyltriglutamate--homocysteine methyltransferase"/>
    <property type="match status" value="1"/>
</dbReference>
<dbReference type="HAMAP" id="MF_00172">
    <property type="entry name" value="Meth_synth"/>
    <property type="match status" value="1"/>
</dbReference>
<dbReference type="RefSeq" id="WP_188409281.1">
    <property type="nucleotide sequence ID" value="NZ_BMCP01000002.1"/>
</dbReference>
<dbReference type="Proteomes" id="UP000602745">
    <property type="component" value="Unassembled WGS sequence"/>
</dbReference>
<dbReference type="SUPFAM" id="SSF51726">
    <property type="entry name" value="UROD/MetE-like"/>
    <property type="match status" value="2"/>
</dbReference>
<evidence type="ECO:0000259" key="16">
    <source>
        <dbReference type="Pfam" id="PF01717"/>
    </source>
</evidence>
<keyword evidence="4 11" id="KW-0489">Methyltransferase</keyword>
<dbReference type="InterPro" id="IPR013215">
    <property type="entry name" value="Cbl-indep_Met_Synth_N"/>
</dbReference>
<dbReference type="Pfam" id="PF01717">
    <property type="entry name" value="Meth_synt_2"/>
    <property type="match status" value="1"/>
</dbReference>
<dbReference type="InterPro" id="IPR038071">
    <property type="entry name" value="UROD/MetE-like_sf"/>
</dbReference>
<dbReference type="GO" id="GO:0071265">
    <property type="term" value="P:L-methionine biosynthetic process"/>
    <property type="evidence" value="ECO:0007669"/>
    <property type="project" value="UniProtKB-ARBA"/>
</dbReference>
<dbReference type="UniPathway" id="UPA00051">
    <property type="reaction ID" value="UER00082"/>
</dbReference>
<proteinExistence type="inferred from homology"/>
<feature type="binding site" evidence="11">
    <location>
        <position position="751"/>
    </location>
    <ligand>
        <name>Zn(2+)</name>
        <dbReference type="ChEBI" id="CHEBI:29105"/>
        <note>catalytic</note>
    </ligand>
</feature>
<comment type="function">
    <text evidence="1 11">Catalyzes the transfer of a methyl group from 5-methyltetrahydrofolate to homocysteine resulting in methionine formation.</text>
</comment>
<dbReference type="AlphaFoldDB" id="A0A8J2YH21"/>
<keyword evidence="9 11" id="KW-0862">Zinc</keyword>
<feature type="active site" description="Proton donor" evidence="11 14">
    <location>
        <position position="719"/>
    </location>
</feature>
<feature type="region of interest" description="Disordered" evidence="15">
    <location>
        <begin position="396"/>
        <end position="415"/>
    </location>
</feature>
<feature type="binding site" evidence="13">
    <location>
        <position position="668"/>
    </location>
    <ligand>
        <name>Zn(2+)</name>
        <dbReference type="ChEBI" id="CHEBI:29105"/>
        <label>1</label>
        <note>catalytic</note>
    </ligand>
</feature>
<evidence type="ECO:0000256" key="6">
    <source>
        <dbReference type="ARBA" id="ARBA00022679"/>
    </source>
</evidence>
<dbReference type="CDD" id="cd03312">
    <property type="entry name" value="CIMS_N_terminal_like"/>
    <property type="match status" value="1"/>
</dbReference>
<feature type="binding site" evidence="13">
    <location>
        <position position="666"/>
    </location>
    <ligand>
        <name>Zn(2+)</name>
        <dbReference type="ChEBI" id="CHEBI:29105"/>
        <label>1</label>
        <note>catalytic</note>
    </ligand>
</feature>
<dbReference type="GO" id="GO:0008270">
    <property type="term" value="F:zinc ion binding"/>
    <property type="evidence" value="ECO:0007669"/>
    <property type="project" value="InterPro"/>
</dbReference>
<sequence>MSKKSLSIASLGVPRIGPRRELKLALESYWSGKTDAAALLATAAELRAANWARQHALGVTEIPSNDFSLYDQVLDTSCMVGAIPEIYGWNGGEVSLDTYFAMARGSQQQSGEACAHGHSHGAGHGVPALEMTKWFDTNYHYMVPEFTRGQTFTLSSTKPMDEYREAKALGYQTRPVLLGPVTFLKLGKSKDATLNPLSLLPNILPVYTEVLRRLSANGAEWVQIDEPCLVLDLDDTARRALRDTYAVLARALPNVKIMLTTYFGDLGNNLETALSLPVAGLHLDLVRGADQLDAVVEKAREGLVLSLGIIDGRNIWRADLEKILERIEPVVAQRGRDHVMLAPSCSLLHVPIDLEQEMRLDPDLKSWLAFAVQKMSELSVLGRALTDGRDAAAEELRASSSAAESRRTSPKVHNSAVAKRMGALTPDMAIRATPFIERRAKQQERLDLPSYPTTTIGSFPQTPEVRKARSQFGKGQLSQADYDAFLARETAACVQWQEEIGLDVLVHGEFERNDMVQYFGERLSGFAFTQHGWVQSYGSRYVRPPLLFGDVSRPEPITVDTWKHAQSLAEKPMKGMLTGPVTILNWSFVRDDVTRDAVCRQIALAIRDEVIDLEAAGAKIIQIDEAALREGLPLRRADWQHYLDWAVESFRITASGVRDETQIHTHMCYSEFNDIITAIGNMDADVISIETSRSKMELLEAFVSYRYPNDIGPGVYDIHSPRCPATAEMVDLLQRAGRHLSPEQIWVNPDCGLKTRKWDEVRPALINMVEAARVLRGELREAAE</sequence>
<protein>
    <recommendedName>
        <fullName evidence="11">5-methyltetrahydropteroyltriglutamate--homocysteine methyltransferase</fullName>
        <ecNumber evidence="11">2.1.1.14</ecNumber>
    </recommendedName>
    <alternativeName>
        <fullName evidence="11">Cobalamin-independent methionine synthase</fullName>
    </alternativeName>
    <alternativeName>
        <fullName evidence="11">Methionine synthase, vitamin-B12 independent isozyme</fullName>
    </alternativeName>
</protein>
<evidence type="ECO:0000259" key="17">
    <source>
        <dbReference type="Pfam" id="PF08267"/>
    </source>
</evidence>
<dbReference type="NCBIfam" id="NF003556">
    <property type="entry name" value="PRK05222.1"/>
    <property type="match status" value="1"/>
</dbReference>
<reference evidence="18" key="1">
    <citation type="journal article" date="2014" name="Int. J. Syst. Evol. Microbiol.">
        <title>Complete genome sequence of Corynebacterium casei LMG S-19264T (=DSM 44701T), isolated from a smear-ripened cheese.</title>
        <authorList>
            <consortium name="US DOE Joint Genome Institute (JGI-PGF)"/>
            <person name="Walter F."/>
            <person name="Albersmeier A."/>
            <person name="Kalinowski J."/>
            <person name="Ruckert C."/>
        </authorList>
    </citation>
    <scope>NUCLEOTIDE SEQUENCE</scope>
    <source>
        <strain evidence="18">CCM 7684</strain>
    </source>
</reference>
<feature type="binding site" evidence="11">
    <location>
        <position position="133"/>
    </location>
    <ligand>
        <name>5-methyltetrahydropteroyltri-L-glutamate</name>
        <dbReference type="ChEBI" id="CHEBI:58207"/>
    </ligand>
</feature>
<accession>A0A8J2YH21</accession>
<dbReference type="NCBIfam" id="TIGR01371">
    <property type="entry name" value="met_syn_B12ind"/>
    <property type="match status" value="1"/>
</dbReference>
<evidence type="ECO:0000256" key="2">
    <source>
        <dbReference type="ARBA" id="ARBA00004681"/>
    </source>
</evidence>
<dbReference type="InterPro" id="IPR006276">
    <property type="entry name" value="Cobalamin-indep_Met_synthase"/>
</dbReference>
<comment type="similarity">
    <text evidence="3 11">Belongs to the vitamin-B12 independent methionine synthase family.</text>
</comment>
<dbReference type="GO" id="GO:0032259">
    <property type="term" value="P:methylation"/>
    <property type="evidence" value="ECO:0007669"/>
    <property type="project" value="UniProtKB-KW"/>
</dbReference>
<feature type="binding site" evidence="11 12">
    <location>
        <begin position="456"/>
        <end position="458"/>
    </location>
    <ligand>
        <name>L-homocysteine</name>
        <dbReference type="ChEBI" id="CHEBI:58199"/>
    </ligand>
</feature>
<evidence type="ECO:0000256" key="8">
    <source>
        <dbReference type="ARBA" id="ARBA00022737"/>
    </source>
</evidence>
<dbReference type="PANTHER" id="PTHR30519">
    <property type="entry name" value="5-METHYLTETRAHYDROPTEROYLTRIGLUTAMATE--HOMOCYSTEINE METHYLTRANSFERASE"/>
    <property type="match status" value="1"/>
</dbReference>
<feature type="binding site" evidence="13">
    <location>
        <position position="690"/>
    </location>
    <ligand>
        <name>Zn(2+)</name>
        <dbReference type="ChEBI" id="CHEBI:29105"/>
        <label>1</label>
        <note>catalytic</note>
    </ligand>
</feature>
<feature type="binding site" evidence="11">
    <location>
        <position position="509"/>
    </location>
    <ligand>
        <name>L-homocysteine</name>
        <dbReference type="ChEBI" id="CHEBI:58199"/>
    </ligand>
</feature>
<feature type="binding site" evidence="11 12">
    <location>
        <position position="586"/>
    </location>
    <ligand>
        <name>5-methyltetrahydropteroyltri-L-glutamate</name>
        <dbReference type="ChEBI" id="CHEBI:58207"/>
    </ligand>
</feature>
<feature type="binding site" evidence="13">
    <location>
        <position position="751"/>
    </location>
    <ligand>
        <name>Zn(2+)</name>
        <dbReference type="ChEBI" id="CHEBI:29105"/>
        <label>1</label>
        <note>catalytic</note>
    </ligand>
</feature>
<dbReference type="Gene3D" id="3.20.20.210">
    <property type="match status" value="2"/>
</dbReference>
<keyword evidence="19" id="KW-1185">Reference proteome</keyword>
<evidence type="ECO:0000256" key="12">
    <source>
        <dbReference type="PIRSR" id="PIRSR000382-1"/>
    </source>
</evidence>
<dbReference type="PIRSF" id="PIRSF000382">
    <property type="entry name" value="MeTrfase_B12_ind"/>
    <property type="match status" value="1"/>
</dbReference>
<keyword evidence="6 11" id="KW-0808">Transferase</keyword>
<evidence type="ECO:0000256" key="5">
    <source>
        <dbReference type="ARBA" id="ARBA00022605"/>
    </source>
</evidence>
<feature type="binding site" evidence="12">
    <location>
        <position position="23"/>
    </location>
    <ligand>
        <name>5-methyltetrahydropteroyltri-L-glutamate</name>
        <dbReference type="ChEBI" id="CHEBI:58207"/>
    </ligand>
</feature>
<keyword evidence="10 11" id="KW-0486">Methionine biosynthesis</keyword>
<dbReference type="CDD" id="cd03311">
    <property type="entry name" value="CIMS_C_terminal_like"/>
    <property type="match status" value="1"/>
</dbReference>
<evidence type="ECO:0000256" key="15">
    <source>
        <dbReference type="SAM" id="MobiDB-lite"/>
    </source>
</evidence>
<evidence type="ECO:0000256" key="4">
    <source>
        <dbReference type="ARBA" id="ARBA00022603"/>
    </source>
</evidence>
<keyword evidence="8 11" id="KW-0677">Repeat</keyword>
<feature type="binding site" evidence="12">
    <location>
        <position position="138"/>
    </location>
    <ligand>
        <name>5-methyltetrahydropteroyltri-L-glutamate</name>
        <dbReference type="ChEBI" id="CHEBI:58207"/>
    </ligand>
</feature>
<comment type="caution">
    <text evidence="11">Lacks conserved residue(s) required for the propagation of feature annotation.</text>
</comment>
<evidence type="ECO:0000256" key="13">
    <source>
        <dbReference type="PIRSR" id="PIRSR000382-2"/>
    </source>
</evidence>
<dbReference type="EMBL" id="BMCP01000002">
    <property type="protein sequence ID" value="GGE39862.1"/>
    <property type="molecule type" value="Genomic_DNA"/>
</dbReference>
<evidence type="ECO:0000256" key="7">
    <source>
        <dbReference type="ARBA" id="ARBA00022723"/>
    </source>
</evidence>
<feature type="binding site" evidence="11 12">
    <location>
        <begin position="456"/>
        <end position="458"/>
    </location>
    <ligand>
        <name>L-methionine</name>
        <dbReference type="ChEBI" id="CHEBI:57844"/>
    </ligand>
</feature>
<keyword evidence="7 11" id="KW-0479">Metal-binding</keyword>
<comment type="cofactor">
    <cofactor evidence="11">
        <name>Zn(2+)</name>
        <dbReference type="ChEBI" id="CHEBI:29105"/>
    </cofactor>
    <text evidence="11">Binds 1 zinc ion per subunit.</text>
</comment>
<dbReference type="Pfam" id="PF08267">
    <property type="entry name" value="Meth_synt_1"/>
    <property type="match status" value="1"/>
</dbReference>
<feature type="binding site" evidence="11">
    <location>
        <position position="666"/>
    </location>
    <ligand>
        <name>Zn(2+)</name>
        <dbReference type="ChEBI" id="CHEBI:29105"/>
        <note>catalytic</note>
    </ligand>
</feature>
<feature type="binding site" evidence="11">
    <location>
        <position position="630"/>
    </location>
    <ligand>
        <name>5-methyltetrahydropteroyltri-L-glutamate</name>
        <dbReference type="ChEBI" id="CHEBI:58207"/>
    </ligand>
</feature>
<reference evidence="18" key="2">
    <citation type="submission" date="2020-09" db="EMBL/GenBank/DDBJ databases">
        <authorList>
            <person name="Sun Q."/>
            <person name="Sedlacek I."/>
        </authorList>
    </citation>
    <scope>NUCLEOTIDE SEQUENCE</scope>
    <source>
        <strain evidence="18">CCM 7684</strain>
    </source>
</reference>
<feature type="binding site" evidence="11">
    <location>
        <position position="690"/>
    </location>
    <ligand>
        <name>Zn(2+)</name>
        <dbReference type="ChEBI" id="CHEBI:29105"/>
        <note>catalytic</note>
    </ligand>
</feature>
<evidence type="ECO:0000313" key="18">
    <source>
        <dbReference type="EMBL" id="GGE39862.1"/>
    </source>
</evidence>
<gene>
    <name evidence="11 18" type="primary">metE</name>
    <name evidence="18" type="ORF">GCM10007276_16470</name>
</gene>
<comment type="pathway">
    <text evidence="2 11">Amino-acid biosynthesis; L-methionine biosynthesis via de novo pathway; L-methionine from L-homocysteine (MetE route): step 1/1.</text>
</comment>
<evidence type="ECO:0000256" key="9">
    <source>
        <dbReference type="ARBA" id="ARBA00022833"/>
    </source>
</evidence>
<feature type="domain" description="Cobalamin-independent methionine synthase MetE N-terminal" evidence="17">
    <location>
        <begin position="10"/>
        <end position="332"/>
    </location>
</feature>
<feature type="binding site" evidence="11 12">
    <location>
        <position position="509"/>
    </location>
    <ligand>
        <name>L-methionine</name>
        <dbReference type="ChEBI" id="CHEBI:57844"/>
    </ligand>
</feature>
<evidence type="ECO:0000256" key="11">
    <source>
        <dbReference type="HAMAP-Rule" id="MF_00172"/>
    </source>
</evidence>
<feature type="domain" description="Cobalamin-independent methionine synthase MetE C-terminal/archaeal" evidence="16">
    <location>
        <begin position="452"/>
        <end position="773"/>
    </location>
</feature>
<comment type="catalytic activity">
    <reaction evidence="11">
        <text>5-methyltetrahydropteroyltri-L-glutamate + L-homocysteine = tetrahydropteroyltri-L-glutamate + L-methionine</text>
        <dbReference type="Rhea" id="RHEA:21196"/>
        <dbReference type="ChEBI" id="CHEBI:57844"/>
        <dbReference type="ChEBI" id="CHEBI:58140"/>
        <dbReference type="ChEBI" id="CHEBI:58199"/>
        <dbReference type="ChEBI" id="CHEBI:58207"/>
        <dbReference type="EC" id="2.1.1.14"/>
    </reaction>
</comment>
<comment type="caution">
    <text evidence="18">The sequence shown here is derived from an EMBL/GenBank/DDBJ whole genome shotgun (WGS) entry which is preliminary data.</text>
</comment>
<organism evidence="18 19">
    <name type="scientific">Agaricicola taiwanensis</name>
    <dbReference type="NCBI Taxonomy" id="591372"/>
    <lineage>
        <taxon>Bacteria</taxon>
        <taxon>Pseudomonadati</taxon>
        <taxon>Pseudomonadota</taxon>
        <taxon>Alphaproteobacteria</taxon>
        <taxon>Rhodobacterales</taxon>
        <taxon>Paracoccaceae</taxon>
        <taxon>Agaricicola</taxon>
    </lineage>
</organism>
<evidence type="ECO:0000256" key="1">
    <source>
        <dbReference type="ARBA" id="ARBA00002777"/>
    </source>
</evidence>